<evidence type="ECO:0000313" key="2">
    <source>
        <dbReference type="Proteomes" id="UP000449209"/>
    </source>
</evidence>
<dbReference type="AlphaFoldDB" id="A0A6N9I583"/>
<organism evidence="1 2">
    <name type="scientific">Furfurilactobacillus milii</name>
    <dbReference type="NCBI Taxonomy" id="2888272"/>
    <lineage>
        <taxon>Bacteria</taxon>
        <taxon>Bacillati</taxon>
        <taxon>Bacillota</taxon>
        <taxon>Bacilli</taxon>
        <taxon>Lactobacillales</taxon>
        <taxon>Lactobacillaceae</taxon>
        <taxon>Furfurilactobacillus</taxon>
    </lineage>
</organism>
<protein>
    <submittedName>
        <fullName evidence="1">Uncharacterized protein</fullName>
    </submittedName>
</protein>
<reference evidence="1 2" key="1">
    <citation type="journal article" date="2019" name="Appl. Environ. Microbiol.">
        <title>Genetic determinants of hydroxycinnamic acid metabolism in heterofermentative lactobacilli.</title>
        <authorList>
            <person name="Gaur G."/>
            <person name="Oh J.H."/>
            <person name="Filannino P."/>
            <person name="Gobbetti M."/>
            <person name="van Pijkeren J.P."/>
            <person name="Ganzle M.G."/>
        </authorList>
    </citation>
    <scope>NUCLEOTIDE SEQUENCE [LARGE SCALE GENOMIC DNA]</scope>
    <source>
        <strain evidence="1 2">C5</strain>
    </source>
</reference>
<dbReference type="Proteomes" id="UP000449209">
    <property type="component" value="Unassembled WGS sequence"/>
</dbReference>
<evidence type="ECO:0000313" key="1">
    <source>
        <dbReference type="EMBL" id="MYV18029.1"/>
    </source>
</evidence>
<dbReference type="EMBL" id="WEZQ01000019">
    <property type="protein sequence ID" value="MYV18029.1"/>
    <property type="molecule type" value="Genomic_DNA"/>
</dbReference>
<dbReference type="RefSeq" id="WP_161004315.1">
    <property type="nucleotide sequence ID" value="NZ_WEZQ01000019.1"/>
</dbReference>
<dbReference type="OrthoDB" id="1550853at2"/>
<gene>
    <name evidence="1" type="ORF">GB993_11000</name>
</gene>
<name>A0A6N9I583_9LACO</name>
<comment type="caution">
    <text evidence="1">The sequence shown here is derived from an EMBL/GenBank/DDBJ whole genome shotgun (WGS) entry which is preliminary data.</text>
</comment>
<sequence>MKQPPIAKLYEAYSAVADQRIHQIDETHWQIISSDRAQHYTVISSDNGQTFSSNDNATYWQGYPGYPILATWLTLDVLPTDHEILPSFKNINWHVRNEAVHNHYDQAIDQFLSEQSDKMAKVIPLVLAAGMNKLASFNYTIKRNRAVKK</sequence>
<accession>A0A6N9I583</accession>
<proteinExistence type="predicted"/>